<dbReference type="Proteomes" id="UP001311232">
    <property type="component" value="Unassembled WGS sequence"/>
</dbReference>
<name>A0AAV9RCZ4_9TELE</name>
<evidence type="ECO:0000256" key="2">
    <source>
        <dbReference type="SAM" id="Phobius"/>
    </source>
</evidence>
<feature type="compositionally biased region" description="Basic residues" evidence="1">
    <location>
        <begin position="60"/>
        <end position="76"/>
    </location>
</feature>
<dbReference type="EMBL" id="JAHHUM010002064">
    <property type="protein sequence ID" value="KAK5606545.1"/>
    <property type="molecule type" value="Genomic_DNA"/>
</dbReference>
<sequence>MDELPPHPDPVPGSVPEGSQSEPPSHSVPVREGLVEDLSPLPVPVPEGCEDTPSPPAGSRRIRRRSPQPRRRSRRSSHPVLLIAYPYVAGLLIACPYIAGPLIAGSAA</sequence>
<keyword evidence="2" id="KW-0812">Transmembrane</keyword>
<accession>A0AAV9RCZ4</accession>
<evidence type="ECO:0000313" key="3">
    <source>
        <dbReference type="EMBL" id="KAK5606545.1"/>
    </source>
</evidence>
<reference evidence="3 4" key="1">
    <citation type="submission" date="2021-06" db="EMBL/GenBank/DDBJ databases">
        <authorList>
            <person name="Palmer J.M."/>
        </authorList>
    </citation>
    <scope>NUCLEOTIDE SEQUENCE [LARGE SCALE GENOMIC DNA]</scope>
    <source>
        <strain evidence="3 4">MEX-2019</strain>
        <tissue evidence="3">Muscle</tissue>
    </source>
</reference>
<organism evidence="3 4">
    <name type="scientific">Crenichthys baileyi</name>
    <name type="common">White River springfish</name>
    <dbReference type="NCBI Taxonomy" id="28760"/>
    <lineage>
        <taxon>Eukaryota</taxon>
        <taxon>Metazoa</taxon>
        <taxon>Chordata</taxon>
        <taxon>Craniata</taxon>
        <taxon>Vertebrata</taxon>
        <taxon>Euteleostomi</taxon>
        <taxon>Actinopterygii</taxon>
        <taxon>Neopterygii</taxon>
        <taxon>Teleostei</taxon>
        <taxon>Neoteleostei</taxon>
        <taxon>Acanthomorphata</taxon>
        <taxon>Ovalentaria</taxon>
        <taxon>Atherinomorphae</taxon>
        <taxon>Cyprinodontiformes</taxon>
        <taxon>Goodeidae</taxon>
        <taxon>Crenichthys</taxon>
    </lineage>
</organism>
<keyword evidence="2" id="KW-1133">Transmembrane helix</keyword>
<keyword evidence="4" id="KW-1185">Reference proteome</keyword>
<protein>
    <submittedName>
        <fullName evidence="3">Uncharacterized protein</fullName>
    </submittedName>
</protein>
<feature type="region of interest" description="Disordered" evidence="1">
    <location>
        <begin position="1"/>
        <end position="76"/>
    </location>
</feature>
<keyword evidence="2" id="KW-0472">Membrane</keyword>
<feature type="transmembrane region" description="Helical" evidence="2">
    <location>
        <begin position="80"/>
        <end position="99"/>
    </location>
</feature>
<evidence type="ECO:0000313" key="4">
    <source>
        <dbReference type="Proteomes" id="UP001311232"/>
    </source>
</evidence>
<dbReference type="AlphaFoldDB" id="A0AAV9RCZ4"/>
<evidence type="ECO:0000256" key="1">
    <source>
        <dbReference type="SAM" id="MobiDB-lite"/>
    </source>
</evidence>
<gene>
    <name evidence="3" type="ORF">CRENBAI_019065</name>
</gene>
<proteinExistence type="predicted"/>
<comment type="caution">
    <text evidence="3">The sequence shown here is derived from an EMBL/GenBank/DDBJ whole genome shotgun (WGS) entry which is preliminary data.</text>
</comment>